<gene>
    <name evidence="2" type="ORF">DSL64_08890</name>
</gene>
<reference evidence="2 3" key="1">
    <citation type="submission" date="2018-07" db="EMBL/GenBank/DDBJ databases">
        <title>Dyadobacter roseus sp. nov., isolated from rose rhizosphere soil.</title>
        <authorList>
            <person name="Chen L."/>
        </authorList>
    </citation>
    <scope>NUCLEOTIDE SEQUENCE [LARGE SCALE GENOMIC DNA]</scope>
    <source>
        <strain evidence="2 3">RS19</strain>
    </source>
</reference>
<proteinExistence type="predicted"/>
<evidence type="ECO:0000313" key="2">
    <source>
        <dbReference type="EMBL" id="REA62369.1"/>
    </source>
</evidence>
<evidence type="ECO:0000313" key="3">
    <source>
        <dbReference type="Proteomes" id="UP000256373"/>
    </source>
</evidence>
<dbReference type="AlphaFoldDB" id="A0A3D8YGB3"/>
<keyword evidence="3" id="KW-1185">Reference proteome</keyword>
<dbReference type="Proteomes" id="UP000256373">
    <property type="component" value="Unassembled WGS sequence"/>
</dbReference>
<protein>
    <recommendedName>
        <fullName evidence="4">YARHG domain-containing protein</fullName>
    </recommendedName>
</protein>
<comment type="caution">
    <text evidence="2">The sequence shown here is derived from an EMBL/GenBank/DDBJ whole genome shotgun (WGS) entry which is preliminary data.</text>
</comment>
<evidence type="ECO:0000256" key="1">
    <source>
        <dbReference type="SAM" id="SignalP"/>
    </source>
</evidence>
<keyword evidence="1" id="KW-0732">Signal</keyword>
<organism evidence="2 3">
    <name type="scientific">Dyadobacter luteus</name>
    <dbReference type="NCBI Taxonomy" id="2259619"/>
    <lineage>
        <taxon>Bacteria</taxon>
        <taxon>Pseudomonadati</taxon>
        <taxon>Bacteroidota</taxon>
        <taxon>Cytophagia</taxon>
        <taxon>Cytophagales</taxon>
        <taxon>Spirosomataceae</taxon>
        <taxon>Dyadobacter</taxon>
    </lineage>
</organism>
<accession>A0A3D8YGB3</accession>
<dbReference type="EMBL" id="QNUL01000005">
    <property type="protein sequence ID" value="REA62369.1"/>
    <property type="molecule type" value="Genomic_DNA"/>
</dbReference>
<feature type="chain" id="PRO_5017580247" description="YARHG domain-containing protein" evidence="1">
    <location>
        <begin position="21"/>
        <end position="249"/>
    </location>
</feature>
<sequence length="249" mass="29782">MRFYYVVLFLLLLQNGVSFGQTETAEAIPRNPFPPIPEELQYPLSLYKEAILESQNLYNGRVYYIYDPRMEEHQFFTDRKWYRGSVLSEGQRYDSIPMMYDIVKDQLVVRHLNGDPMVVASEKVKCFTNYGELFIWYEKGKGIEPTMVTGFYNLFYDGPTHLLIRRTKTRQEKIVDRKVITVFPQKDFYYVRKGGQYYAVRSKKSFLSLFPDHKRALRRVLRKEDIMYRQDRAYAIKRMLTTYDELAKP</sequence>
<name>A0A3D8YGB3_9BACT</name>
<dbReference type="RefSeq" id="WP_115830386.1">
    <property type="nucleotide sequence ID" value="NZ_QNUL01000005.1"/>
</dbReference>
<feature type="signal peptide" evidence="1">
    <location>
        <begin position="1"/>
        <end position="20"/>
    </location>
</feature>
<evidence type="ECO:0008006" key="4">
    <source>
        <dbReference type="Google" id="ProtNLM"/>
    </source>
</evidence>
<dbReference type="OrthoDB" id="655382at2"/>